<dbReference type="EMBL" id="LR134479">
    <property type="protein sequence ID" value="VEI22388.1"/>
    <property type="molecule type" value="Genomic_DNA"/>
</dbReference>
<organism evidence="2 3">
    <name type="scientific">Rothia aeria</name>
    <dbReference type="NCBI Taxonomy" id="172042"/>
    <lineage>
        <taxon>Bacteria</taxon>
        <taxon>Bacillati</taxon>
        <taxon>Actinomycetota</taxon>
        <taxon>Actinomycetes</taxon>
        <taxon>Micrococcales</taxon>
        <taxon>Micrococcaceae</taxon>
        <taxon>Rothia</taxon>
    </lineage>
</organism>
<protein>
    <submittedName>
        <fullName evidence="2">Uncharacterized protein</fullName>
    </submittedName>
</protein>
<gene>
    <name evidence="2" type="ORF">NCTC10207_00463</name>
</gene>
<keyword evidence="1" id="KW-1133">Transmembrane helix</keyword>
<keyword evidence="1" id="KW-0472">Membrane</keyword>
<name>A0A7Z9A1N9_9MICC</name>
<reference evidence="2 3" key="1">
    <citation type="submission" date="2018-12" db="EMBL/GenBank/DDBJ databases">
        <authorList>
            <consortium name="Pathogen Informatics"/>
        </authorList>
    </citation>
    <scope>NUCLEOTIDE SEQUENCE [LARGE SCALE GENOMIC DNA]</scope>
    <source>
        <strain evidence="2 3">NCTC10207</strain>
    </source>
</reference>
<feature type="transmembrane region" description="Helical" evidence="1">
    <location>
        <begin position="7"/>
        <end position="26"/>
    </location>
</feature>
<keyword evidence="1" id="KW-0812">Transmembrane</keyword>
<proteinExistence type="predicted"/>
<dbReference type="AlphaFoldDB" id="A0A7Z9A1N9"/>
<dbReference type="Proteomes" id="UP000282386">
    <property type="component" value="Chromosome"/>
</dbReference>
<dbReference type="RefSeq" id="WP_126499652.1">
    <property type="nucleotide sequence ID" value="NZ_LR134479.1"/>
</dbReference>
<evidence type="ECO:0000256" key="1">
    <source>
        <dbReference type="SAM" id="Phobius"/>
    </source>
</evidence>
<accession>A0A7Z9A1N9</accession>
<evidence type="ECO:0000313" key="3">
    <source>
        <dbReference type="Proteomes" id="UP000282386"/>
    </source>
</evidence>
<feature type="transmembrane region" description="Helical" evidence="1">
    <location>
        <begin position="56"/>
        <end position="77"/>
    </location>
</feature>
<sequence>MKLALRIIGTIAVVLLGIGVILYILMQWGALVEYHAFEWRGIVTAKSPLVRATENFSYFFLSIGLPFEVTAIVLKIITSVREDKKIREEQLRRARAEQHKQPPEKQQ</sequence>
<evidence type="ECO:0000313" key="2">
    <source>
        <dbReference type="EMBL" id="VEI22388.1"/>
    </source>
</evidence>